<gene>
    <name evidence="1" type="ORF">GDO81_001255</name>
</gene>
<evidence type="ECO:0000313" key="1">
    <source>
        <dbReference type="EMBL" id="KAG8594573.1"/>
    </source>
</evidence>
<dbReference type="Proteomes" id="UP000824782">
    <property type="component" value="Unassembled WGS sequence"/>
</dbReference>
<proteinExistence type="predicted"/>
<comment type="caution">
    <text evidence="1">The sequence shown here is derived from an EMBL/GenBank/DDBJ whole genome shotgun (WGS) entry which is preliminary data.</text>
</comment>
<dbReference type="AlphaFoldDB" id="A0AAV7DBQ4"/>
<organism evidence="1 2">
    <name type="scientific">Engystomops pustulosus</name>
    <name type="common">Tungara frog</name>
    <name type="synonym">Physalaemus pustulosus</name>
    <dbReference type="NCBI Taxonomy" id="76066"/>
    <lineage>
        <taxon>Eukaryota</taxon>
        <taxon>Metazoa</taxon>
        <taxon>Chordata</taxon>
        <taxon>Craniata</taxon>
        <taxon>Vertebrata</taxon>
        <taxon>Euteleostomi</taxon>
        <taxon>Amphibia</taxon>
        <taxon>Batrachia</taxon>
        <taxon>Anura</taxon>
        <taxon>Neobatrachia</taxon>
        <taxon>Hyloidea</taxon>
        <taxon>Leptodactylidae</taxon>
        <taxon>Leiuperinae</taxon>
        <taxon>Engystomops</taxon>
    </lineage>
</organism>
<dbReference type="EMBL" id="WNYA01000001">
    <property type="protein sequence ID" value="KAG8594573.1"/>
    <property type="molecule type" value="Genomic_DNA"/>
</dbReference>
<evidence type="ECO:0000313" key="2">
    <source>
        <dbReference type="Proteomes" id="UP000824782"/>
    </source>
</evidence>
<accession>A0AAV7DBQ4</accession>
<reference evidence="1" key="1">
    <citation type="thesis" date="2020" institute="ProQuest LLC" country="789 East Eisenhower Parkway, Ann Arbor, MI, USA">
        <title>Comparative Genomics and Chromosome Evolution.</title>
        <authorList>
            <person name="Mudd A.B."/>
        </authorList>
    </citation>
    <scope>NUCLEOTIDE SEQUENCE</scope>
    <source>
        <strain evidence="1">237g6f4</strain>
        <tissue evidence="1">Blood</tissue>
    </source>
</reference>
<protein>
    <recommendedName>
        <fullName evidence="3">Secreted protein</fullName>
    </recommendedName>
</protein>
<keyword evidence="2" id="KW-1185">Reference proteome</keyword>
<evidence type="ECO:0008006" key="3">
    <source>
        <dbReference type="Google" id="ProtNLM"/>
    </source>
</evidence>
<name>A0AAV7DBQ4_ENGPU</name>
<sequence length="99" mass="11513">MHQMLIFMLQYVGSTQLCRTLTFGGGVPRCIKNVCPDKWQLSFFEVSKYCKVPTVVVKEYNINNNKKTHMKMRAQHFLKIKGSPKTHRHKAKNSQMSLP</sequence>